<evidence type="ECO:0000313" key="2">
    <source>
        <dbReference type="Proteomes" id="UP001417504"/>
    </source>
</evidence>
<organism evidence="1 2">
    <name type="scientific">Stephania japonica</name>
    <dbReference type="NCBI Taxonomy" id="461633"/>
    <lineage>
        <taxon>Eukaryota</taxon>
        <taxon>Viridiplantae</taxon>
        <taxon>Streptophyta</taxon>
        <taxon>Embryophyta</taxon>
        <taxon>Tracheophyta</taxon>
        <taxon>Spermatophyta</taxon>
        <taxon>Magnoliopsida</taxon>
        <taxon>Ranunculales</taxon>
        <taxon>Menispermaceae</taxon>
        <taxon>Menispermoideae</taxon>
        <taxon>Cissampelideae</taxon>
        <taxon>Stephania</taxon>
    </lineage>
</organism>
<dbReference type="EMBL" id="JBBNAE010000006">
    <property type="protein sequence ID" value="KAK9117253.1"/>
    <property type="molecule type" value="Genomic_DNA"/>
</dbReference>
<gene>
    <name evidence="1" type="ORF">Sjap_016200</name>
</gene>
<accession>A0AAP0IKP0</accession>
<name>A0AAP0IKP0_9MAGN</name>
<dbReference type="AlphaFoldDB" id="A0AAP0IKP0"/>
<proteinExistence type="predicted"/>
<dbReference type="Proteomes" id="UP001417504">
    <property type="component" value="Unassembled WGS sequence"/>
</dbReference>
<protein>
    <submittedName>
        <fullName evidence="1">Uncharacterized protein</fullName>
    </submittedName>
</protein>
<keyword evidence="2" id="KW-1185">Reference proteome</keyword>
<comment type="caution">
    <text evidence="1">The sequence shown here is derived from an EMBL/GenBank/DDBJ whole genome shotgun (WGS) entry which is preliminary data.</text>
</comment>
<evidence type="ECO:0000313" key="1">
    <source>
        <dbReference type="EMBL" id="KAK9117253.1"/>
    </source>
</evidence>
<reference evidence="1 2" key="1">
    <citation type="submission" date="2024-01" db="EMBL/GenBank/DDBJ databases">
        <title>Genome assemblies of Stephania.</title>
        <authorList>
            <person name="Yang L."/>
        </authorList>
    </citation>
    <scope>NUCLEOTIDE SEQUENCE [LARGE SCALE GENOMIC DNA]</scope>
    <source>
        <strain evidence="1">QJT</strain>
        <tissue evidence="1">Leaf</tissue>
    </source>
</reference>
<sequence length="52" mass="5750">MIGGGKIVTVKRMQGHVPCEEDGLESFSGHYELSLFVLIVDGRTHDFKGTTR</sequence>